<feature type="domain" description="Xylose isomerase-like TIM barrel" evidence="1">
    <location>
        <begin position="95"/>
        <end position="245"/>
    </location>
</feature>
<reference evidence="2 3" key="1">
    <citation type="submission" date="2019-02" db="EMBL/GenBank/DDBJ databases">
        <title>Closed genome of Sporomusa termitida DSM 4440.</title>
        <authorList>
            <person name="Poehlein A."/>
            <person name="Daniel R."/>
        </authorList>
    </citation>
    <scope>NUCLEOTIDE SEQUENCE [LARGE SCALE GENOMIC DNA]</scope>
    <source>
        <strain evidence="2 3">DSM 4440</strain>
    </source>
</reference>
<protein>
    <submittedName>
        <fullName evidence="2">Xylose isomerase-like TIM barrel</fullName>
    </submittedName>
</protein>
<dbReference type="InterPro" id="IPR036237">
    <property type="entry name" value="Xyl_isomerase-like_sf"/>
</dbReference>
<dbReference type="Pfam" id="PF01261">
    <property type="entry name" value="AP_endonuc_2"/>
    <property type="match status" value="1"/>
</dbReference>
<dbReference type="SUPFAM" id="SSF51658">
    <property type="entry name" value="Xylose isomerase-like"/>
    <property type="match status" value="1"/>
</dbReference>
<dbReference type="OrthoDB" id="6253202at2"/>
<dbReference type="InterPro" id="IPR013022">
    <property type="entry name" value="Xyl_isomerase-like_TIM-brl"/>
</dbReference>
<sequence>MLQLVNLSNYTTDNDLINNNGECLQRFLHCHHLDGIEMMFCGPLDETLHKKEWIHGVHLRFWPWWLDFWRGDQCALLKQFGNEAAIRDCYGGITREEWLTVYRENIMAAKQAGAKYVVFHVSHARISELFTWKFHASDREVIEATVEVINALHSSIPADMTLLFENLWWPGLTLQSKELTAYLLEGVAHRNVGIMLDTGHLMNTNPALRTQAEGIDYILRTISRLGSYSQYIKGIHLHHSLSGEYIRESQNRRQHQEQYSMTELMHHVLKIDEHLPFSVPEAGRIVDYIQPDYLVHEFMKNTMSEWIEKINCQQQALSRVRSDI</sequence>
<dbReference type="GO" id="GO:0016853">
    <property type="term" value="F:isomerase activity"/>
    <property type="evidence" value="ECO:0007669"/>
    <property type="project" value="UniProtKB-KW"/>
</dbReference>
<organism evidence="2 3">
    <name type="scientific">Sporomusa termitida</name>
    <dbReference type="NCBI Taxonomy" id="2377"/>
    <lineage>
        <taxon>Bacteria</taxon>
        <taxon>Bacillati</taxon>
        <taxon>Bacillota</taxon>
        <taxon>Negativicutes</taxon>
        <taxon>Selenomonadales</taxon>
        <taxon>Sporomusaceae</taxon>
        <taxon>Sporomusa</taxon>
    </lineage>
</organism>
<proteinExistence type="predicted"/>
<name>A0A517DNY2_9FIRM</name>
<dbReference type="AlphaFoldDB" id="A0A517DNY2"/>
<gene>
    <name evidence="2" type="ORF">SPTER_03280</name>
</gene>
<evidence type="ECO:0000259" key="1">
    <source>
        <dbReference type="Pfam" id="PF01261"/>
    </source>
</evidence>
<dbReference type="Proteomes" id="UP000320776">
    <property type="component" value="Chromosome"/>
</dbReference>
<evidence type="ECO:0000313" key="2">
    <source>
        <dbReference type="EMBL" id="QDR79069.1"/>
    </source>
</evidence>
<dbReference type="Gene3D" id="3.20.20.150">
    <property type="entry name" value="Divalent-metal-dependent TIM barrel enzymes"/>
    <property type="match status" value="1"/>
</dbReference>
<dbReference type="EMBL" id="CP036259">
    <property type="protein sequence ID" value="QDR79069.1"/>
    <property type="molecule type" value="Genomic_DNA"/>
</dbReference>
<dbReference type="KEGG" id="sted:SPTER_03280"/>
<evidence type="ECO:0000313" key="3">
    <source>
        <dbReference type="Proteomes" id="UP000320776"/>
    </source>
</evidence>
<accession>A0A517DNY2</accession>
<dbReference type="RefSeq" id="WP_144348765.1">
    <property type="nucleotide sequence ID" value="NZ_CP036259.1"/>
</dbReference>
<keyword evidence="3" id="KW-1185">Reference proteome</keyword>
<keyword evidence="2" id="KW-0413">Isomerase</keyword>